<sequence>MGSLMPQMHLNVGPASGVANFGIEFLFNLQRLGIDTHAIYVASYVGSQLRLGPTGHHSLLRALHESELHKTASKTLWFGLGQRTPIGLLTSHEACSHFVALTGCLLEIYSPWVTTRIMRAFCEQFVQRAPAGFGLRVPGELSMQKLVEKCGGLVSTTAFPLLAEKFMSFDGESTVGRQTWPKLDSSDHIRSLRKISDPQSIAEALYAMTGLAKREERNIRNITLVGTADGAALAAIGAWLFDLSVTIYNKSDNRRRYSNFDERKQQAQLTAVLAQAHQTRSVAKTETIFPLKNVDDVKARHMMDDPDLEDMISSRISWDIILEKTFQEAFLSLKQSPEIFGTVVGSGARIFSGIANGERGVPMEWTRECTIHFENSYGINYVTFLQRRFPELGYKGFHRSMLNAASIQSFKEATDTFENAVGLLCKKCACKLCSKESGARKHSPYCLAVLTLTVLRFGRPLAGINPIAALYPQRGGLEYLYGIQRQRFCQIVRGNKPMPFFMSVIETEYRFLELSVMQVARCLFSRPIQSPKDDPMRFSSAIDEDGICYYLEILRDPYHNNVVNYARVNVLNGHILYEGRYYRYIDEPVRSHWDIHRREKTEGSMQNISRRAVEDIQRCYGSTPELQLTVRTSNKVLEEFLQVSIALVRGSTVLSHVGPRFVVDSIAHGMGRAACRRDGCKSSADLKKEITKELAKARQQQPVCTINIRGHEVAIVNGDQGSTLMALYGLYNPLVARQECLACCIESGCSIPGWKKFPVILAQPASRNGLVLLK</sequence>
<evidence type="ECO:0000313" key="2">
    <source>
        <dbReference type="Proteomes" id="UP001150941"/>
    </source>
</evidence>
<comment type="caution">
    <text evidence="1">The sequence shown here is derived from an EMBL/GenBank/DDBJ whole genome shotgun (WGS) entry which is preliminary data.</text>
</comment>
<keyword evidence="2" id="KW-1185">Reference proteome</keyword>
<reference evidence="1" key="1">
    <citation type="submission" date="2022-11" db="EMBL/GenBank/DDBJ databases">
        <authorList>
            <person name="Petersen C."/>
        </authorList>
    </citation>
    <scope>NUCLEOTIDE SEQUENCE</scope>
    <source>
        <strain evidence="1">IBT 19713</strain>
    </source>
</reference>
<accession>A0A9W9TFU4</accession>
<dbReference type="GeneID" id="83205708"/>
<proteinExistence type="predicted"/>
<evidence type="ECO:0000313" key="1">
    <source>
        <dbReference type="EMBL" id="KAJ5219905.1"/>
    </source>
</evidence>
<name>A0A9W9TFU4_9EURO</name>
<reference evidence="1" key="2">
    <citation type="journal article" date="2023" name="IMA Fungus">
        <title>Comparative genomic study of the Penicillium genus elucidates a diverse pangenome and 15 lateral gene transfer events.</title>
        <authorList>
            <person name="Petersen C."/>
            <person name="Sorensen T."/>
            <person name="Nielsen M.R."/>
            <person name="Sondergaard T.E."/>
            <person name="Sorensen J.L."/>
            <person name="Fitzpatrick D.A."/>
            <person name="Frisvad J.C."/>
            <person name="Nielsen K.L."/>
        </authorList>
    </citation>
    <scope>NUCLEOTIDE SEQUENCE</scope>
    <source>
        <strain evidence="1">IBT 19713</strain>
    </source>
</reference>
<dbReference type="Proteomes" id="UP001150941">
    <property type="component" value="Unassembled WGS sequence"/>
</dbReference>
<dbReference type="OrthoDB" id="3344043at2759"/>
<dbReference type="EMBL" id="JAPQKS010000007">
    <property type="protein sequence ID" value="KAJ5219905.1"/>
    <property type="molecule type" value="Genomic_DNA"/>
</dbReference>
<gene>
    <name evidence="1" type="ORF">N7468_009109</name>
</gene>
<dbReference type="AlphaFoldDB" id="A0A9W9TFU4"/>
<protein>
    <submittedName>
        <fullName evidence="1">Uncharacterized protein</fullName>
    </submittedName>
</protein>
<dbReference type="RefSeq" id="XP_058326735.1">
    <property type="nucleotide sequence ID" value="XM_058478405.1"/>
</dbReference>
<organism evidence="1 2">
    <name type="scientific">Penicillium chermesinum</name>
    <dbReference type="NCBI Taxonomy" id="63820"/>
    <lineage>
        <taxon>Eukaryota</taxon>
        <taxon>Fungi</taxon>
        <taxon>Dikarya</taxon>
        <taxon>Ascomycota</taxon>
        <taxon>Pezizomycotina</taxon>
        <taxon>Eurotiomycetes</taxon>
        <taxon>Eurotiomycetidae</taxon>
        <taxon>Eurotiales</taxon>
        <taxon>Aspergillaceae</taxon>
        <taxon>Penicillium</taxon>
    </lineage>
</organism>